<reference evidence="1" key="2">
    <citation type="submission" date="2019-09" db="EMBL/GenBank/DDBJ databases">
        <authorList>
            <consortium name="NCBI Pathogen Detection Project"/>
        </authorList>
    </citation>
    <scope>NUCLEOTIDE SEQUENCE</scope>
    <source>
        <strain evidence="1">CL18-200174</strain>
    </source>
</reference>
<accession>A0AAN5Q497</accession>
<reference evidence="1" key="1">
    <citation type="journal article" date="2018" name="Genome Biol.">
        <title>SKESA: strategic k-mer extension for scrupulous assemblies.</title>
        <authorList>
            <person name="Souvorov A."/>
            <person name="Agarwala R."/>
            <person name="Lipman D.J."/>
        </authorList>
    </citation>
    <scope>NUCLEOTIDE SEQUENCE</scope>
    <source>
        <strain evidence="1">CL18-200174</strain>
    </source>
</reference>
<comment type="caution">
    <text evidence="1">The sequence shown here is derived from an EMBL/GenBank/DDBJ whole genome shotgun (WGS) entry which is preliminary data.</text>
</comment>
<dbReference type="AlphaFoldDB" id="A0AAN5Q497"/>
<organism evidence="1 2">
    <name type="scientific">Legionella pneumophila</name>
    <dbReference type="NCBI Taxonomy" id="446"/>
    <lineage>
        <taxon>Bacteria</taxon>
        <taxon>Pseudomonadati</taxon>
        <taxon>Pseudomonadota</taxon>
        <taxon>Gammaproteobacteria</taxon>
        <taxon>Legionellales</taxon>
        <taxon>Legionellaceae</taxon>
        <taxon>Legionella</taxon>
    </lineage>
</organism>
<name>A0AAN5Q497_LEGPN</name>
<sequence length="36" mass="4104">MCGRFAYIASYDKLKYQFHLANAIEIPPRFNISPGA</sequence>
<proteinExistence type="predicted"/>
<dbReference type="EMBL" id="DACWOD010000029">
    <property type="protein sequence ID" value="HAU2398064.1"/>
    <property type="molecule type" value="Genomic_DNA"/>
</dbReference>
<protein>
    <submittedName>
        <fullName evidence="1">SOS response-associated peptidase</fullName>
    </submittedName>
</protein>
<dbReference type="Proteomes" id="UP000863577">
    <property type="component" value="Unassembled WGS sequence"/>
</dbReference>
<feature type="non-terminal residue" evidence="1">
    <location>
        <position position="36"/>
    </location>
</feature>
<evidence type="ECO:0000313" key="2">
    <source>
        <dbReference type="Proteomes" id="UP000863577"/>
    </source>
</evidence>
<evidence type="ECO:0000313" key="1">
    <source>
        <dbReference type="EMBL" id="HAU2398064.1"/>
    </source>
</evidence>
<gene>
    <name evidence="1" type="ORF">JBK99_17315</name>
</gene>